<dbReference type="Pfam" id="PF19578">
    <property type="entry name" value="DUF6090"/>
    <property type="match status" value="1"/>
</dbReference>
<evidence type="ECO:0000256" key="1">
    <source>
        <dbReference type="SAM" id="Phobius"/>
    </source>
</evidence>
<organism evidence="2 3">
    <name type="scientific">Rhodohalobacter mucosus</name>
    <dbReference type="NCBI Taxonomy" id="2079485"/>
    <lineage>
        <taxon>Bacteria</taxon>
        <taxon>Pseudomonadati</taxon>
        <taxon>Balneolota</taxon>
        <taxon>Balneolia</taxon>
        <taxon>Balneolales</taxon>
        <taxon>Balneolaceae</taxon>
        <taxon>Rhodohalobacter</taxon>
    </lineage>
</organism>
<protein>
    <submittedName>
        <fullName evidence="2">Uncharacterized protein</fullName>
    </submittedName>
</protein>
<accession>A0A316TP99</accession>
<keyword evidence="1" id="KW-0472">Membrane</keyword>
<feature type="transmembrane region" description="Helical" evidence="1">
    <location>
        <begin position="21"/>
        <end position="42"/>
    </location>
</feature>
<evidence type="ECO:0000313" key="3">
    <source>
        <dbReference type="Proteomes" id="UP000245533"/>
    </source>
</evidence>
<reference evidence="2 3" key="1">
    <citation type="submission" date="2018-05" db="EMBL/GenBank/DDBJ databases">
        <title>Rhodohalobacter halophilus gen. nov., sp. nov., a moderately halophilic member of the family Balneolaceae.</title>
        <authorList>
            <person name="Liu Z.-W."/>
        </authorList>
    </citation>
    <scope>NUCLEOTIDE SEQUENCE [LARGE SCALE GENOMIC DNA]</scope>
    <source>
        <strain evidence="2 3">8A47</strain>
    </source>
</reference>
<dbReference type="EMBL" id="QGGB01000009">
    <property type="protein sequence ID" value="PWN05491.1"/>
    <property type="molecule type" value="Genomic_DNA"/>
</dbReference>
<proteinExistence type="predicted"/>
<dbReference type="Proteomes" id="UP000245533">
    <property type="component" value="Unassembled WGS sequence"/>
</dbReference>
<evidence type="ECO:0000313" key="2">
    <source>
        <dbReference type="EMBL" id="PWN05491.1"/>
    </source>
</evidence>
<keyword evidence="1" id="KW-1133">Transmembrane helix</keyword>
<dbReference type="InterPro" id="IPR045749">
    <property type="entry name" value="DUF6090"/>
</dbReference>
<sequence>MLRFFRQIRKTLMEQNKARTYLLYAIGEILLVVIGILIAIQINTAFDNRAKAEKHQRLVNDLYSEYAENLDQLNTVIYYHQLVYDSGLRLLELILVGGEGSTQNEIRQLLYENSYRWTFDPLNGVLASSISSGDIHLLKNDSLKVMLFSWEDRVLDAREEQDRANADYNGINSYLNDHVMVADVLMHDPSGYGVRESPFQSNYWQIFKDRTYENLISNRVTYTADVLTELEPLREMNMQVLQLLEEERGDL</sequence>
<name>A0A316TP99_9BACT</name>
<keyword evidence="3" id="KW-1185">Reference proteome</keyword>
<keyword evidence="1" id="KW-0812">Transmembrane</keyword>
<gene>
    <name evidence="2" type="ORF">DDZ15_12850</name>
</gene>
<comment type="caution">
    <text evidence="2">The sequence shown here is derived from an EMBL/GenBank/DDBJ whole genome shotgun (WGS) entry which is preliminary data.</text>
</comment>
<dbReference type="AlphaFoldDB" id="A0A316TP99"/>